<evidence type="ECO:0000313" key="1">
    <source>
        <dbReference type="EMBL" id="GAF97850.1"/>
    </source>
</evidence>
<sequence>NNVTISTTEFTAKNVTVTTNSDGLSLCKSGKCSKTKSLGDIPGQADLSLTLDATAPLSSVSFTVTGDNVEKLEQSIQVEKALSFSTSSIDFQSPVSKPIIITNNTDKPVNDLVIPQPTDKTITEKDDCNSTIAAKGKCTVTYTSQSTSVYNAGTPYSITYKLGKEVQKLTQSITISVEGPQLTMTPVSANKELQFDTTQKNKFTVNVAGDGFDWVNQNIKIEPLIPAFTMDTSKCSKTVKAGDGCDITFSPSASNIEKTKVSSANTSLVQLSTLTLSSQGQSWTETWPVVK</sequence>
<name>X0VB56_9ZZZZ</name>
<feature type="non-terminal residue" evidence="1">
    <location>
        <position position="1"/>
    </location>
</feature>
<organism evidence="1">
    <name type="scientific">marine sediment metagenome</name>
    <dbReference type="NCBI Taxonomy" id="412755"/>
    <lineage>
        <taxon>unclassified sequences</taxon>
        <taxon>metagenomes</taxon>
        <taxon>ecological metagenomes</taxon>
    </lineage>
</organism>
<gene>
    <name evidence="1" type="ORF">S01H1_24736</name>
</gene>
<comment type="caution">
    <text evidence="1">The sequence shown here is derived from an EMBL/GenBank/DDBJ whole genome shotgun (WGS) entry which is preliminary data.</text>
</comment>
<reference evidence="1" key="1">
    <citation type="journal article" date="2014" name="Front. Microbiol.">
        <title>High frequency of phylogenetically diverse reductive dehalogenase-homologous genes in deep subseafloor sedimentary metagenomes.</title>
        <authorList>
            <person name="Kawai M."/>
            <person name="Futagami T."/>
            <person name="Toyoda A."/>
            <person name="Takaki Y."/>
            <person name="Nishi S."/>
            <person name="Hori S."/>
            <person name="Arai W."/>
            <person name="Tsubouchi T."/>
            <person name="Morono Y."/>
            <person name="Uchiyama I."/>
            <person name="Ito T."/>
            <person name="Fujiyama A."/>
            <person name="Inagaki F."/>
            <person name="Takami H."/>
        </authorList>
    </citation>
    <scope>NUCLEOTIDE SEQUENCE</scope>
    <source>
        <strain evidence="1">Expedition CK06-06</strain>
    </source>
</reference>
<protein>
    <submittedName>
        <fullName evidence="1">Uncharacterized protein</fullName>
    </submittedName>
</protein>
<feature type="non-terminal residue" evidence="1">
    <location>
        <position position="291"/>
    </location>
</feature>
<proteinExistence type="predicted"/>
<dbReference type="EMBL" id="BARS01014891">
    <property type="protein sequence ID" value="GAF97850.1"/>
    <property type="molecule type" value="Genomic_DNA"/>
</dbReference>
<accession>X0VB56</accession>
<dbReference type="AlphaFoldDB" id="X0VB56"/>